<dbReference type="EMBL" id="ABJB010044305">
    <property type="status" value="NOT_ANNOTATED_CDS"/>
    <property type="molecule type" value="Genomic_DNA"/>
</dbReference>
<dbReference type="InParanoid" id="B7PBD1"/>
<proteinExistence type="predicted"/>
<sequence>MPPLGRLVPLASHSARTSRASSQVANKGQCARRCVPRRDVATQPQVVGACLDCQASISIPSTTTALRRTAFEEAVFGALCRHSSTTQGCAGCVLWPQTPRRPESPSSPS</sequence>
<evidence type="ECO:0000313" key="4">
    <source>
        <dbReference type="Proteomes" id="UP000001555"/>
    </source>
</evidence>
<evidence type="ECO:0000313" key="3">
    <source>
        <dbReference type="EnsemblMetazoa" id="ISCW002361-PA"/>
    </source>
</evidence>
<dbReference type="AlphaFoldDB" id="B7PBD1"/>
<dbReference type="HOGENOM" id="CLU_2186803_0_0_1"/>
<reference evidence="3" key="2">
    <citation type="submission" date="2020-05" db="UniProtKB">
        <authorList>
            <consortium name="EnsemblMetazoa"/>
        </authorList>
    </citation>
    <scope>IDENTIFICATION</scope>
    <source>
        <strain evidence="3">wikel</strain>
    </source>
</reference>
<dbReference type="EnsemblMetazoa" id="ISCW002361-RA">
    <property type="protein sequence ID" value="ISCW002361-PA"/>
    <property type="gene ID" value="ISCW002361"/>
</dbReference>
<evidence type="ECO:0000256" key="1">
    <source>
        <dbReference type="SAM" id="MobiDB-lite"/>
    </source>
</evidence>
<dbReference type="VEuPathDB" id="VectorBase:ISCI002361"/>
<name>B7PBD1_IXOSC</name>
<keyword evidence="4" id="KW-1185">Reference proteome</keyword>
<gene>
    <name evidence="2" type="ORF">IscW_ISCW002361</name>
</gene>
<dbReference type="PaxDb" id="6945-B7PBD1"/>
<reference evidence="2 4" key="1">
    <citation type="submission" date="2008-03" db="EMBL/GenBank/DDBJ databases">
        <title>Annotation of Ixodes scapularis.</title>
        <authorList>
            <consortium name="Ixodes scapularis Genome Project Consortium"/>
            <person name="Caler E."/>
            <person name="Hannick L.I."/>
            <person name="Bidwell S."/>
            <person name="Joardar V."/>
            <person name="Thiagarajan M."/>
            <person name="Amedeo P."/>
            <person name="Galinsky K.J."/>
            <person name="Schobel S."/>
            <person name="Inman J."/>
            <person name="Hostetler J."/>
            <person name="Miller J."/>
            <person name="Hammond M."/>
            <person name="Megy K."/>
            <person name="Lawson D."/>
            <person name="Kodira C."/>
            <person name="Sutton G."/>
            <person name="Meyer J."/>
            <person name="Hill C.A."/>
            <person name="Birren B."/>
            <person name="Nene V."/>
            <person name="Collins F."/>
            <person name="Alarcon-Chaidez F."/>
            <person name="Wikel S."/>
            <person name="Strausberg R."/>
        </authorList>
    </citation>
    <scope>NUCLEOTIDE SEQUENCE [LARGE SCALE GENOMIC DNA]</scope>
    <source>
        <strain evidence="4">Wikel</strain>
        <strain evidence="2">Wikel colony</strain>
    </source>
</reference>
<accession>B7PBD1</accession>
<feature type="compositionally biased region" description="Low complexity" evidence="1">
    <location>
        <begin position="11"/>
        <end position="22"/>
    </location>
</feature>
<dbReference type="EMBL" id="DS675471">
    <property type="protein sequence ID" value="EEC03903.1"/>
    <property type="molecule type" value="Genomic_DNA"/>
</dbReference>
<dbReference type="VEuPathDB" id="VectorBase:ISCW002361"/>
<organism>
    <name type="scientific">Ixodes scapularis</name>
    <name type="common">Black-legged tick</name>
    <name type="synonym">Deer tick</name>
    <dbReference type="NCBI Taxonomy" id="6945"/>
    <lineage>
        <taxon>Eukaryota</taxon>
        <taxon>Metazoa</taxon>
        <taxon>Ecdysozoa</taxon>
        <taxon>Arthropoda</taxon>
        <taxon>Chelicerata</taxon>
        <taxon>Arachnida</taxon>
        <taxon>Acari</taxon>
        <taxon>Parasitiformes</taxon>
        <taxon>Ixodida</taxon>
        <taxon>Ixodoidea</taxon>
        <taxon>Ixodidae</taxon>
        <taxon>Ixodinae</taxon>
        <taxon>Ixodes</taxon>
    </lineage>
</organism>
<evidence type="ECO:0000313" key="2">
    <source>
        <dbReference type="EMBL" id="EEC03903.1"/>
    </source>
</evidence>
<feature type="region of interest" description="Disordered" evidence="1">
    <location>
        <begin position="1"/>
        <end position="24"/>
    </location>
</feature>
<dbReference type="Proteomes" id="UP000001555">
    <property type="component" value="Unassembled WGS sequence"/>
</dbReference>
<protein>
    <submittedName>
        <fullName evidence="2 3">Uncharacterized protein</fullName>
    </submittedName>
</protein>